<evidence type="ECO:0000313" key="1">
    <source>
        <dbReference type="EMBL" id="MDB8744073.1"/>
    </source>
</evidence>
<organism evidence="1 2">
    <name type="scientific">Ruminococcus bicirculans</name>
    <name type="common">ex Wegman et al. 2014</name>
    <dbReference type="NCBI Taxonomy" id="1160721"/>
    <lineage>
        <taxon>Bacteria</taxon>
        <taxon>Bacillati</taxon>
        <taxon>Bacillota</taxon>
        <taxon>Clostridia</taxon>
        <taxon>Eubacteriales</taxon>
        <taxon>Oscillospiraceae</taxon>
        <taxon>Ruminococcus</taxon>
    </lineage>
</organism>
<dbReference type="Proteomes" id="UP001211015">
    <property type="component" value="Unassembled WGS sequence"/>
</dbReference>
<dbReference type="AlphaFoldDB" id="A0AAW6E497"/>
<proteinExistence type="predicted"/>
<comment type="caution">
    <text evidence="1">The sequence shown here is derived from an EMBL/GenBank/DDBJ whole genome shotgun (WGS) entry which is preliminary data.</text>
</comment>
<name>A0AAW6E497_9FIRM</name>
<sequence>MEADDSYYRKVVLSGDAEKMLGLENCFIYMAREAVFECMVYI</sequence>
<accession>A0AAW6E497</accession>
<protein>
    <submittedName>
        <fullName evidence="1">Uncharacterized protein</fullName>
    </submittedName>
</protein>
<gene>
    <name evidence="1" type="ORF">PNU62_03480</name>
</gene>
<reference evidence="1" key="1">
    <citation type="submission" date="2023-01" db="EMBL/GenBank/DDBJ databases">
        <title>Human gut microbiome strain richness.</title>
        <authorList>
            <person name="Chen-Liaw A."/>
        </authorList>
    </citation>
    <scope>NUCLEOTIDE SEQUENCE</scope>
    <source>
        <strain evidence="1">1001275st1_F4_1001275B_160808</strain>
    </source>
</reference>
<dbReference type="EMBL" id="JAQMLV010000003">
    <property type="protein sequence ID" value="MDB8744073.1"/>
    <property type="molecule type" value="Genomic_DNA"/>
</dbReference>
<dbReference type="RefSeq" id="WP_347503074.1">
    <property type="nucleotide sequence ID" value="NZ_JBDPID010000003.1"/>
</dbReference>
<evidence type="ECO:0000313" key="2">
    <source>
        <dbReference type="Proteomes" id="UP001211015"/>
    </source>
</evidence>